<dbReference type="InterPro" id="IPR027417">
    <property type="entry name" value="P-loop_NTPase"/>
</dbReference>
<evidence type="ECO:0000313" key="2">
    <source>
        <dbReference type="Proteomes" id="UP000593566"/>
    </source>
</evidence>
<gene>
    <name evidence="1" type="ORF">HO133_007929</name>
</gene>
<comment type="caution">
    <text evidence="1">The sequence shown here is derived from an EMBL/GenBank/DDBJ whole genome shotgun (WGS) entry which is preliminary data.</text>
</comment>
<evidence type="ECO:0000313" key="1">
    <source>
        <dbReference type="EMBL" id="KAF6228199.1"/>
    </source>
</evidence>
<dbReference type="AlphaFoldDB" id="A0A8H6FHN9"/>
<dbReference type="EMBL" id="JACCJB010000004">
    <property type="protein sequence ID" value="KAF6228199.1"/>
    <property type="molecule type" value="Genomic_DNA"/>
</dbReference>
<dbReference type="SUPFAM" id="SSF52540">
    <property type="entry name" value="P-loop containing nucleoside triphosphate hydrolases"/>
    <property type="match status" value="1"/>
</dbReference>
<dbReference type="Pfam" id="PF13238">
    <property type="entry name" value="AAA_18"/>
    <property type="match status" value="1"/>
</dbReference>
<dbReference type="Proteomes" id="UP000593566">
    <property type="component" value="Unassembled WGS sequence"/>
</dbReference>
<protein>
    <submittedName>
        <fullName evidence="1">Uncharacterized protein</fullName>
    </submittedName>
</protein>
<proteinExistence type="predicted"/>
<accession>A0A8H6FHN9</accession>
<organism evidence="1 2">
    <name type="scientific">Letharia lupina</name>
    <dbReference type="NCBI Taxonomy" id="560253"/>
    <lineage>
        <taxon>Eukaryota</taxon>
        <taxon>Fungi</taxon>
        <taxon>Dikarya</taxon>
        <taxon>Ascomycota</taxon>
        <taxon>Pezizomycotina</taxon>
        <taxon>Lecanoromycetes</taxon>
        <taxon>OSLEUM clade</taxon>
        <taxon>Lecanoromycetidae</taxon>
        <taxon>Lecanorales</taxon>
        <taxon>Lecanorineae</taxon>
        <taxon>Parmeliaceae</taxon>
        <taxon>Letharia</taxon>
    </lineage>
</organism>
<dbReference type="GeneID" id="59336326"/>
<sequence>MAFVYINGYPGVGKLTVAKELRKLIPSSKVVDNHSLIDPVAKKYERWMPEYYPMRKEVRSSALNEAIASTPDVTYIFTDSQSSDEIGSGTAREYEASAKKRDCPFVSIILSCHLEENMRRLQAVGRGGSSNTKLTDLGIFRMVRETEDIHHFGGPMELDLDVTGHSATATAKKIHAFIRECSSS</sequence>
<reference evidence="1 2" key="1">
    <citation type="journal article" date="2020" name="Genomics">
        <title>Complete, high-quality genomes from long-read metagenomic sequencing of two wolf lichen thalli reveals enigmatic genome architecture.</title>
        <authorList>
            <person name="McKenzie S.K."/>
            <person name="Walston R.F."/>
            <person name="Allen J.L."/>
        </authorList>
    </citation>
    <scope>NUCLEOTIDE SEQUENCE [LARGE SCALE GENOMIC DNA]</scope>
    <source>
        <strain evidence="1">WasteWater1</strain>
    </source>
</reference>
<dbReference type="RefSeq" id="XP_037156133.1">
    <property type="nucleotide sequence ID" value="XM_037298797.1"/>
</dbReference>
<dbReference type="Gene3D" id="3.40.50.300">
    <property type="entry name" value="P-loop containing nucleotide triphosphate hydrolases"/>
    <property type="match status" value="1"/>
</dbReference>
<name>A0A8H6FHN9_9LECA</name>
<keyword evidence="2" id="KW-1185">Reference proteome</keyword>